<evidence type="ECO:0000256" key="6">
    <source>
        <dbReference type="ARBA" id="ARBA00022801"/>
    </source>
</evidence>
<accession>A0A7C4WKQ6</accession>
<dbReference type="Gene3D" id="1.20.5.420">
    <property type="entry name" value="Immunoglobulin FC, subunit C"/>
    <property type="match status" value="1"/>
</dbReference>
<keyword evidence="6 8" id="KW-0378">Hydrolase</keyword>
<evidence type="ECO:0000256" key="1">
    <source>
        <dbReference type="ARBA" id="ARBA00022490"/>
    </source>
</evidence>
<evidence type="ECO:0000313" key="9">
    <source>
        <dbReference type="EMBL" id="HGE65657.1"/>
    </source>
</evidence>
<comment type="similarity">
    <text evidence="8">Belongs to the eukaryotic/archaeal RNase P protein component 4 family.</text>
</comment>
<dbReference type="PIRSF" id="PIRSF004878">
    <property type="entry name" value="RNase_P_4"/>
    <property type="match status" value="1"/>
</dbReference>
<comment type="subcellular location">
    <subcellularLocation>
        <location evidence="8">Cytoplasm</location>
    </subcellularLocation>
</comment>
<feature type="binding site" evidence="8">
    <location>
        <position position="62"/>
    </location>
    <ligand>
        <name>Zn(2+)</name>
        <dbReference type="ChEBI" id="CHEBI:29105"/>
    </ligand>
</feature>
<dbReference type="Pfam" id="PF04032">
    <property type="entry name" value="Rpr2"/>
    <property type="match status" value="1"/>
</dbReference>
<gene>
    <name evidence="8" type="primary">rnp4</name>
    <name evidence="11" type="ORF">ENL48_05330</name>
    <name evidence="10" type="ORF">ENT89_05950</name>
    <name evidence="9" type="ORF">ENX77_00745</name>
</gene>
<keyword evidence="1 8" id="KW-0963">Cytoplasm</keyword>
<comment type="cofactor">
    <cofactor evidence="8">
        <name>Zn(2+)</name>
        <dbReference type="ChEBI" id="CHEBI:29105"/>
    </cofactor>
    <text evidence="8">Binds 1 zinc ion per subunit.</text>
</comment>
<protein>
    <recommendedName>
        <fullName evidence="8">Ribonuclease P protein component 4</fullName>
        <shortName evidence="8">RNase P component 4</shortName>
        <ecNumber evidence="8">3.1.26.5</ecNumber>
    </recommendedName>
    <alternativeName>
        <fullName evidence="8">Rpp21</fullName>
    </alternativeName>
</protein>
<feature type="binding site" evidence="8">
    <location>
        <position position="87"/>
    </location>
    <ligand>
        <name>Zn(2+)</name>
        <dbReference type="ChEBI" id="CHEBI:29105"/>
    </ligand>
</feature>
<feature type="binding site" evidence="8">
    <location>
        <position position="65"/>
    </location>
    <ligand>
        <name>Zn(2+)</name>
        <dbReference type="ChEBI" id="CHEBI:29105"/>
    </ligand>
</feature>
<dbReference type="EC" id="3.1.26.5" evidence="8"/>
<dbReference type="GO" id="GO:0008270">
    <property type="term" value="F:zinc ion binding"/>
    <property type="evidence" value="ECO:0007669"/>
    <property type="project" value="UniProtKB-UniRule"/>
</dbReference>
<evidence type="ECO:0000313" key="11">
    <source>
        <dbReference type="EMBL" id="HHF48567.1"/>
    </source>
</evidence>
<dbReference type="PANTHER" id="PTHR14742:SF0">
    <property type="entry name" value="RIBONUCLEASE P PROTEIN SUBUNIT P21"/>
    <property type="match status" value="1"/>
</dbReference>
<proteinExistence type="inferred from homology"/>
<reference evidence="10" key="1">
    <citation type="journal article" date="2020" name="mSystems">
        <title>Genome- and Community-Level Interaction Insights into Carbon Utilization and Element Cycling Functions of Hydrothermarchaeota in Hydrothermal Sediment.</title>
        <authorList>
            <person name="Zhou Z."/>
            <person name="Liu Y."/>
            <person name="Xu W."/>
            <person name="Pan J."/>
            <person name="Luo Z.H."/>
            <person name="Li M."/>
        </authorList>
    </citation>
    <scope>NUCLEOTIDE SEQUENCE [LARGE SCALE GENOMIC DNA]</scope>
    <source>
        <strain evidence="11">SpSt-10</strain>
        <strain evidence="10">SpSt-62</strain>
        <strain evidence="9">SpSt-97</strain>
    </source>
</reference>
<dbReference type="AlphaFoldDB" id="A0A7C4WKQ6"/>
<evidence type="ECO:0000256" key="7">
    <source>
        <dbReference type="ARBA" id="ARBA00022833"/>
    </source>
</evidence>
<sequence>MPIKREKKLEKKIAAERVNYLLDRANKVKLVDYELARRYIELARKISLKYRIRLKKRKYRFCKKCHYPYKSDRVRVRISKGVVRITCLNCGYTRRIPIKSKRQKI</sequence>
<comment type="function">
    <text evidence="8">Part of ribonuclease P, a protein complex that generates mature tRNA molecules by cleaving their 5'-ends.</text>
</comment>
<dbReference type="HAMAP" id="MF_00757">
    <property type="entry name" value="RNase_P_4"/>
    <property type="match status" value="1"/>
</dbReference>
<keyword evidence="4 8" id="KW-0479">Metal-binding</keyword>
<keyword evidence="2 8" id="KW-0819">tRNA processing</keyword>
<dbReference type="InterPro" id="IPR007175">
    <property type="entry name" value="Rpr2/Snm1/Rpp21"/>
</dbReference>
<dbReference type="EMBL" id="DRUC01000078">
    <property type="protein sequence ID" value="HHF48567.1"/>
    <property type="molecule type" value="Genomic_DNA"/>
</dbReference>
<keyword evidence="3 8" id="KW-0540">Nuclease</keyword>
<evidence type="ECO:0000256" key="8">
    <source>
        <dbReference type="HAMAP-Rule" id="MF_00757"/>
    </source>
</evidence>
<keyword evidence="5 8" id="KW-0255">Endonuclease</keyword>
<keyword evidence="7 8" id="KW-0862">Zinc</keyword>
<name>A0A7C4WKQ6_9EURY</name>
<evidence type="ECO:0000256" key="4">
    <source>
        <dbReference type="ARBA" id="ARBA00022723"/>
    </source>
</evidence>
<dbReference type="Gene3D" id="6.20.50.20">
    <property type="match status" value="1"/>
</dbReference>
<dbReference type="GO" id="GO:0030677">
    <property type="term" value="C:ribonuclease P complex"/>
    <property type="evidence" value="ECO:0007669"/>
    <property type="project" value="UniProtKB-UniRule"/>
</dbReference>
<evidence type="ECO:0000256" key="5">
    <source>
        <dbReference type="ARBA" id="ARBA00022759"/>
    </source>
</evidence>
<dbReference type="EMBL" id="DTAK01000043">
    <property type="protein sequence ID" value="HGU59682.1"/>
    <property type="molecule type" value="Genomic_DNA"/>
</dbReference>
<dbReference type="InterPro" id="IPR016432">
    <property type="entry name" value="RNP4"/>
</dbReference>
<evidence type="ECO:0000256" key="3">
    <source>
        <dbReference type="ARBA" id="ARBA00022722"/>
    </source>
</evidence>
<comment type="caution">
    <text evidence="10">The sequence shown here is derived from an EMBL/GenBank/DDBJ whole genome shotgun (WGS) entry which is preliminary data.</text>
</comment>
<evidence type="ECO:0000256" key="2">
    <source>
        <dbReference type="ARBA" id="ARBA00022694"/>
    </source>
</evidence>
<comment type="catalytic activity">
    <reaction evidence="8">
        <text>Endonucleolytic cleavage of RNA, removing 5'-extranucleotides from tRNA precursor.</text>
        <dbReference type="EC" id="3.1.26.5"/>
    </reaction>
</comment>
<dbReference type="GO" id="GO:0005737">
    <property type="term" value="C:cytoplasm"/>
    <property type="evidence" value="ECO:0007669"/>
    <property type="project" value="UniProtKB-SubCell"/>
</dbReference>
<dbReference type="GO" id="GO:0001682">
    <property type="term" value="P:tRNA 5'-leader removal"/>
    <property type="evidence" value="ECO:0007669"/>
    <property type="project" value="UniProtKB-UniRule"/>
</dbReference>
<organism evidence="10">
    <name type="scientific">Geoglobus ahangari</name>
    <dbReference type="NCBI Taxonomy" id="113653"/>
    <lineage>
        <taxon>Archaea</taxon>
        <taxon>Methanobacteriati</taxon>
        <taxon>Methanobacteriota</taxon>
        <taxon>Archaeoglobi</taxon>
        <taxon>Archaeoglobales</taxon>
        <taxon>Archaeoglobaceae</taxon>
        <taxon>Geoglobus</taxon>
    </lineage>
</organism>
<feature type="binding site" evidence="8">
    <location>
        <position position="90"/>
    </location>
    <ligand>
        <name>Zn(2+)</name>
        <dbReference type="ChEBI" id="CHEBI:29105"/>
    </ligand>
</feature>
<dbReference type="EMBL" id="DTPI01000006">
    <property type="protein sequence ID" value="HGE65657.1"/>
    <property type="molecule type" value="Genomic_DNA"/>
</dbReference>
<dbReference type="GO" id="GO:0004526">
    <property type="term" value="F:ribonuclease P activity"/>
    <property type="evidence" value="ECO:0007669"/>
    <property type="project" value="UniProtKB-UniRule"/>
</dbReference>
<dbReference type="PANTHER" id="PTHR14742">
    <property type="entry name" value="RIBONUCLEASE P SUBUNIT P21"/>
    <property type="match status" value="1"/>
</dbReference>
<comment type="subunit">
    <text evidence="8">Consists of a catalytic RNA component and at least 4-5 protein subunits.</text>
</comment>
<evidence type="ECO:0000313" key="10">
    <source>
        <dbReference type="EMBL" id="HGU59682.1"/>
    </source>
</evidence>